<accession>A0A0C1MG84</accession>
<gene>
    <name evidence="1" type="ORF">JF50_16105</name>
</gene>
<evidence type="ECO:0008006" key="3">
    <source>
        <dbReference type="Google" id="ProtNLM"/>
    </source>
</evidence>
<dbReference type="Proteomes" id="UP000031327">
    <property type="component" value="Unassembled WGS sequence"/>
</dbReference>
<organism evidence="1 2">
    <name type="scientific">Pseudoalteromonas luteoviolacea</name>
    <dbReference type="NCBI Taxonomy" id="43657"/>
    <lineage>
        <taxon>Bacteria</taxon>
        <taxon>Pseudomonadati</taxon>
        <taxon>Pseudomonadota</taxon>
        <taxon>Gammaproteobacteria</taxon>
        <taxon>Alteromonadales</taxon>
        <taxon>Pseudoalteromonadaceae</taxon>
        <taxon>Pseudoalteromonas</taxon>
    </lineage>
</organism>
<name>A0A0C1MG84_9GAMM</name>
<comment type="caution">
    <text evidence="1">The sequence shown here is derived from an EMBL/GenBank/DDBJ whole genome shotgun (WGS) entry which is preliminary data.</text>
</comment>
<evidence type="ECO:0000313" key="1">
    <source>
        <dbReference type="EMBL" id="KID55869.1"/>
    </source>
</evidence>
<evidence type="ECO:0000313" key="2">
    <source>
        <dbReference type="Proteomes" id="UP000031327"/>
    </source>
</evidence>
<proteinExistence type="predicted"/>
<dbReference type="AlphaFoldDB" id="A0A0C1MG84"/>
<reference evidence="1 2" key="1">
    <citation type="submission" date="2014-12" db="EMBL/GenBank/DDBJ databases">
        <title>Draft Genome Sequence of Pseudoalteromonas luteoviolacea HI1.</title>
        <authorList>
            <person name="Asahina A.Y."/>
            <person name="Hadfield M.G."/>
        </authorList>
    </citation>
    <scope>NUCLEOTIDE SEQUENCE [LARGE SCALE GENOMIC DNA]</scope>
    <source>
        <strain evidence="1 2">HI1</strain>
    </source>
</reference>
<dbReference type="SUPFAM" id="SSF53850">
    <property type="entry name" value="Periplasmic binding protein-like II"/>
    <property type="match status" value="1"/>
</dbReference>
<dbReference type="EMBL" id="JWIC01000007">
    <property type="protein sequence ID" value="KID55869.1"/>
    <property type="molecule type" value="Genomic_DNA"/>
</dbReference>
<protein>
    <recommendedName>
        <fullName evidence="3">ABC transporter substrate-binding protein</fullName>
    </recommendedName>
</protein>
<sequence>MLLVAACTFSLSVYAHGVHIYLDDQLDFELLSSKVRQPENIAGATNLLVLSKIEDMKVHYVKSSRKRAIKSLQQSNVAACNLNMIKNEERKSEYLFSLPVNFYWAHKLYSHHDLSLAPLPVLNTQNEISSLVELFKSYNQTAIVIAENFSYGDFLDAQLDKIDRKNLIFRGGADHYETVYRMFISKRVDFLLNYPAEFHRFSNHVNLPVRSYHIAGSPKIIVGHFMCNKTEVSRQFIAKVNQIMLSVYDKPPFLNAHFDYLPEKEHQELKAFIEQYFKRSLQAD</sequence>